<keyword evidence="6" id="KW-1185">Reference proteome</keyword>
<dbReference type="InterPro" id="IPR001387">
    <property type="entry name" value="Cro/C1-type_HTH"/>
</dbReference>
<dbReference type="Pfam" id="PF01381">
    <property type="entry name" value="HTH_3"/>
    <property type="match status" value="1"/>
</dbReference>
<dbReference type="Proteomes" id="UP000183967">
    <property type="component" value="Unassembled WGS sequence"/>
</dbReference>
<feature type="domain" description="HTH cro/C1-type" evidence="4">
    <location>
        <begin position="15"/>
        <end position="70"/>
    </location>
</feature>
<evidence type="ECO:0000313" key="6">
    <source>
        <dbReference type="Proteomes" id="UP000183967"/>
    </source>
</evidence>
<evidence type="ECO:0000256" key="2">
    <source>
        <dbReference type="ARBA" id="ARBA00023125"/>
    </source>
</evidence>
<dbReference type="EMBL" id="FQXO01000096">
    <property type="protein sequence ID" value="SHH84384.1"/>
    <property type="molecule type" value="Genomic_DNA"/>
</dbReference>
<dbReference type="GO" id="GO:0005829">
    <property type="term" value="C:cytosol"/>
    <property type="evidence" value="ECO:0007669"/>
    <property type="project" value="TreeGrafter"/>
</dbReference>
<dbReference type="PROSITE" id="PS50943">
    <property type="entry name" value="HTH_CROC1"/>
    <property type="match status" value="1"/>
</dbReference>
<dbReference type="GO" id="GO:0003677">
    <property type="term" value="F:DNA binding"/>
    <property type="evidence" value="ECO:0007669"/>
    <property type="project" value="UniProtKB-KW"/>
</dbReference>
<dbReference type="RefSeq" id="WP_073197857.1">
    <property type="nucleotide sequence ID" value="NZ_FQXO01000096.1"/>
</dbReference>
<dbReference type="GO" id="GO:0003700">
    <property type="term" value="F:DNA-binding transcription factor activity"/>
    <property type="evidence" value="ECO:0007669"/>
    <property type="project" value="TreeGrafter"/>
</dbReference>
<dbReference type="Gene3D" id="1.10.260.40">
    <property type="entry name" value="lambda repressor-like DNA-binding domains"/>
    <property type="match status" value="1"/>
</dbReference>
<accession>A0A1M5WAZ5</accession>
<dbReference type="PANTHER" id="PTHR46797">
    <property type="entry name" value="HTH-TYPE TRANSCRIPTIONAL REGULATOR"/>
    <property type="match status" value="1"/>
</dbReference>
<evidence type="ECO:0000259" key="4">
    <source>
        <dbReference type="PROSITE" id="PS50943"/>
    </source>
</evidence>
<dbReference type="OrthoDB" id="9814553at2"/>
<gene>
    <name evidence="5" type="ORF">SAMN02745135_02371</name>
</gene>
<dbReference type="SUPFAM" id="SSF47413">
    <property type="entry name" value="lambda repressor-like DNA-binding domains"/>
    <property type="match status" value="1"/>
</dbReference>
<name>A0A1M5WAZ5_9FIRM</name>
<dbReference type="CDD" id="cd00093">
    <property type="entry name" value="HTH_XRE"/>
    <property type="match status" value="1"/>
</dbReference>
<evidence type="ECO:0000256" key="3">
    <source>
        <dbReference type="ARBA" id="ARBA00023163"/>
    </source>
</evidence>
<keyword evidence="3" id="KW-0804">Transcription</keyword>
<dbReference type="InterPro" id="IPR010982">
    <property type="entry name" value="Lambda_DNA-bd_dom_sf"/>
</dbReference>
<dbReference type="InterPro" id="IPR050807">
    <property type="entry name" value="TransReg_Diox_bact_type"/>
</dbReference>
<proteinExistence type="predicted"/>
<organism evidence="5 6">
    <name type="scientific">Caloranaerobacter azorensis DSM 13643</name>
    <dbReference type="NCBI Taxonomy" id="1121264"/>
    <lineage>
        <taxon>Bacteria</taxon>
        <taxon>Bacillati</taxon>
        <taxon>Bacillota</taxon>
        <taxon>Tissierellia</taxon>
        <taxon>Tissierellales</taxon>
        <taxon>Thermohalobacteraceae</taxon>
        <taxon>Caloranaerobacter</taxon>
    </lineage>
</organism>
<dbReference type="AlphaFoldDB" id="A0A1M5WAZ5"/>
<reference evidence="6" key="1">
    <citation type="submission" date="2016-11" db="EMBL/GenBank/DDBJ databases">
        <authorList>
            <person name="Varghese N."/>
            <person name="Submissions S."/>
        </authorList>
    </citation>
    <scope>NUCLEOTIDE SEQUENCE [LARGE SCALE GENOMIC DNA]</scope>
    <source>
        <strain evidence="6">DSM 13643</strain>
    </source>
</reference>
<keyword evidence="2" id="KW-0238">DNA-binding</keyword>
<dbReference type="PANTHER" id="PTHR46797:SF23">
    <property type="entry name" value="HTH-TYPE TRANSCRIPTIONAL REGULATOR SUTR"/>
    <property type="match status" value="1"/>
</dbReference>
<sequence>MASDYDIKILFGSNVKKYRLQKGISQEKLAALSGLHRTYISAVERGTRSISLDNIKKIANALEIEEFKLFLIE</sequence>
<dbReference type="SMART" id="SM00530">
    <property type="entry name" value="HTH_XRE"/>
    <property type="match status" value="1"/>
</dbReference>
<evidence type="ECO:0000313" key="5">
    <source>
        <dbReference type="EMBL" id="SHH84384.1"/>
    </source>
</evidence>
<keyword evidence="1" id="KW-0805">Transcription regulation</keyword>
<protein>
    <submittedName>
        <fullName evidence="5">Helix-turn-helix</fullName>
    </submittedName>
</protein>
<evidence type="ECO:0000256" key="1">
    <source>
        <dbReference type="ARBA" id="ARBA00023015"/>
    </source>
</evidence>